<dbReference type="InterPro" id="IPR029058">
    <property type="entry name" value="AB_hydrolase_fold"/>
</dbReference>
<keyword evidence="5" id="KW-1185">Reference proteome</keyword>
<sequence length="313" mass="35591">MTLIYGRPDLSVSFQGHYINETTKFDYFTEQRLTNERRTFNSVPYSFQSWDPPKTYENEQIQLSQSKGYLLSQNESSSDHVIYQLHGGAYIKQFSNRYNEMAVRYSSVYNGADVFSLDYRTAPEQEHPAALNDAMEGYRWLIDQGYEPDEIVVTGDSAGGGLALAMGLKLRDQDQPLPSMFILASPWTDLAANGDSYETKIQDDALFGSPNPDTAPEYPVPVTYAGDHDLTDPYLSPAYGEYNHFPPILIQTGREELLLSDSQTIYEKAKAAGTTVQFIEYEGLFHNFYISQPEIPEGQEAWKRIESFIEEHK</sequence>
<dbReference type="Pfam" id="PF07859">
    <property type="entry name" value="Abhydrolase_3"/>
    <property type="match status" value="1"/>
</dbReference>
<dbReference type="Proteomes" id="UP001224359">
    <property type="component" value="Unassembled WGS sequence"/>
</dbReference>
<dbReference type="SUPFAM" id="SSF53474">
    <property type="entry name" value="alpha/beta-Hydrolases"/>
    <property type="match status" value="1"/>
</dbReference>
<reference evidence="4 5" key="1">
    <citation type="submission" date="2023-07" db="EMBL/GenBank/DDBJ databases">
        <title>Genomic Encyclopedia of Type Strains, Phase IV (KMG-IV): sequencing the most valuable type-strain genomes for metagenomic binning, comparative biology and taxonomic classification.</title>
        <authorList>
            <person name="Goeker M."/>
        </authorList>
    </citation>
    <scope>NUCLEOTIDE SEQUENCE [LARGE SCALE GENOMIC DNA]</scope>
    <source>
        <strain evidence="4 5">DSM 16460</strain>
    </source>
</reference>
<evidence type="ECO:0000313" key="4">
    <source>
        <dbReference type="EMBL" id="MDQ0159864.1"/>
    </source>
</evidence>
<evidence type="ECO:0000313" key="5">
    <source>
        <dbReference type="Proteomes" id="UP001224359"/>
    </source>
</evidence>
<feature type="domain" description="Alpha/beta hydrolase fold-3" evidence="3">
    <location>
        <begin position="84"/>
        <end position="289"/>
    </location>
</feature>
<dbReference type="RefSeq" id="WP_306976669.1">
    <property type="nucleotide sequence ID" value="NZ_JAUSTQ010000007.1"/>
</dbReference>
<gene>
    <name evidence="4" type="ORF">J2S77_001851</name>
</gene>
<accession>A0ABT9VFW4</accession>
<dbReference type="PANTHER" id="PTHR48081">
    <property type="entry name" value="AB HYDROLASE SUPERFAMILY PROTEIN C4A8.06C"/>
    <property type="match status" value="1"/>
</dbReference>
<comment type="caution">
    <text evidence="4">The sequence shown here is derived from an EMBL/GenBank/DDBJ whole genome shotgun (WGS) entry which is preliminary data.</text>
</comment>
<protein>
    <submittedName>
        <fullName evidence="4">Acetyl esterase/lipase</fullName>
    </submittedName>
</protein>
<name>A0ABT9VFW4_9BACI</name>
<dbReference type="InterPro" id="IPR013094">
    <property type="entry name" value="AB_hydrolase_3"/>
</dbReference>
<evidence type="ECO:0000259" key="3">
    <source>
        <dbReference type="Pfam" id="PF07859"/>
    </source>
</evidence>
<proteinExistence type="inferred from homology"/>
<dbReference type="PANTHER" id="PTHR48081:SF30">
    <property type="entry name" value="ACETYL-HYDROLASE LIPR-RELATED"/>
    <property type="match status" value="1"/>
</dbReference>
<dbReference type="InterPro" id="IPR050300">
    <property type="entry name" value="GDXG_lipolytic_enzyme"/>
</dbReference>
<keyword evidence="2" id="KW-0378">Hydrolase</keyword>
<evidence type="ECO:0000256" key="1">
    <source>
        <dbReference type="ARBA" id="ARBA00010515"/>
    </source>
</evidence>
<dbReference type="Gene3D" id="3.40.50.1820">
    <property type="entry name" value="alpha/beta hydrolase"/>
    <property type="match status" value="1"/>
</dbReference>
<comment type="similarity">
    <text evidence="1">Belongs to the 'GDXG' lipolytic enzyme family.</text>
</comment>
<evidence type="ECO:0000256" key="2">
    <source>
        <dbReference type="ARBA" id="ARBA00022801"/>
    </source>
</evidence>
<dbReference type="EMBL" id="JAUSTQ010000007">
    <property type="protein sequence ID" value="MDQ0159864.1"/>
    <property type="molecule type" value="Genomic_DNA"/>
</dbReference>
<organism evidence="4 5">
    <name type="scientific">Alkalibacillus salilacus</name>
    <dbReference type="NCBI Taxonomy" id="284582"/>
    <lineage>
        <taxon>Bacteria</taxon>
        <taxon>Bacillati</taxon>
        <taxon>Bacillota</taxon>
        <taxon>Bacilli</taxon>
        <taxon>Bacillales</taxon>
        <taxon>Bacillaceae</taxon>
        <taxon>Alkalibacillus</taxon>
    </lineage>
</organism>